<evidence type="ECO:0000313" key="3">
    <source>
        <dbReference type="Proteomes" id="UP000002949"/>
    </source>
</evidence>
<sequence>MTVHQRASDRCTRKKLDSPGRPPAWQRENRFRMQPKTIVGFASKLPPCTVAMEACCGAHHLSRLLSDQGHEVRLMSPEYVRPTGGPYVLNVQPCRPSQALKALRLIRADRSTASRSTISFSVMSLRSSISPTMNASCALRLDAHRRPCGVASVRRSLPERSNGSRSICRPRTAPQLPRRHAGVRSLQDPGPKIFAQCSSHHPPHENGC</sequence>
<proteinExistence type="predicted"/>
<protein>
    <submittedName>
        <fullName evidence="2">Putative transposase for insertion sequence element</fullName>
    </submittedName>
</protein>
<gene>
    <name evidence="2" type="ORF">MEA186_25067</name>
</gene>
<evidence type="ECO:0000256" key="1">
    <source>
        <dbReference type="SAM" id="MobiDB-lite"/>
    </source>
</evidence>
<feature type="region of interest" description="Disordered" evidence="1">
    <location>
        <begin position="159"/>
        <end position="192"/>
    </location>
</feature>
<dbReference type="AlphaFoldDB" id="G6YGA5"/>
<reference evidence="2 3" key="1">
    <citation type="journal article" date="2012" name="J. Bacteriol.">
        <title>Draft Genome Sequence of Plant Growth-Promoting Rhizobium Mesorhizobium amorphae, Isolated from Zinc-Lead Mine Tailings.</title>
        <authorList>
            <person name="Hao X."/>
            <person name="Lin Y."/>
            <person name="Johnstone L."/>
            <person name="Baltrus D.A."/>
            <person name="Miller S.J."/>
            <person name="Wei G."/>
            <person name="Rensing C."/>
        </authorList>
    </citation>
    <scope>NUCLEOTIDE SEQUENCE [LARGE SCALE GENOMIC DNA]</scope>
    <source>
        <strain evidence="2 3">CCNWGS0123</strain>
    </source>
</reference>
<organism evidence="2 3">
    <name type="scientific">Mesorhizobium amorphae CCNWGS0123</name>
    <dbReference type="NCBI Taxonomy" id="1082933"/>
    <lineage>
        <taxon>Bacteria</taxon>
        <taxon>Pseudomonadati</taxon>
        <taxon>Pseudomonadota</taxon>
        <taxon>Alphaproteobacteria</taxon>
        <taxon>Hyphomicrobiales</taxon>
        <taxon>Phyllobacteriaceae</taxon>
        <taxon>Mesorhizobium</taxon>
    </lineage>
</organism>
<keyword evidence="3" id="KW-1185">Reference proteome</keyword>
<accession>G6YGA5</accession>
<feature type="region of interest" description="Disordered" evidence="1">
    <location>
        <begin position="1"/>
        <end position="27"/>
    </location>
</feature>
<dbReference type="eggNOG" id="COG3547">
    <property type="taxonomic scope" value="Bacteria"/>
</dbReference>
<evidence type="ECO:0000313" key="2">
    <source>
        <dbReference type="EMBL" id="EHH09286.1"/>
    </source>
</evidence>
<dbReference type="Proteomes" id="UP000002949">
    <property type="component" value="Unassembled WGS sequence"/>
</dbReference>
<dbReference type="EMBL" id="AGSN01000174">
    <property type="protein sequence ID" value="EHH09286.1"/>
    <property type="molecule type" value="Genomic_DNA"/>
</dbReference>
<name>G6YGA5_9HYPH</name>
<feature type="compositionally biased region" description="Basic and acidic residues" evidence="1">
    <location>
        <begin position="1"/>
        <end position="18"/>
    </location>
</feature>